<proteinExistence type="predicted"/>
<sequence length="163" mass="17585">MHRRGMVNGSPVDGTEGEISHAHATVPIITRKKPPLYSPSPSPTAPSQHYKNVPHSPAPSAPSSMVPAGASTVTSVELQNTTTLVRVTYIPQLPDELAITLGEKLQICIEFDDGWALCDNMRGERGMVPLECLEGGDGQFKGLPSVVDWRNSRRTSSLRSVRG</sequence>
<keyword evidence="5" id="KW-1185">Reference proteome</keyword>
<name>A0AAD4MAC0_9AGAM</name>
<feature type="domain" description="SH3" evidence="3">
    <location>
        <begin position="91"/>
        <end position="129"/>
    </location>
</feature>
<dbReference type="Proteomes" id="UP001203297">
    <property type="component" value="Unassembled WGS sequence"/>
</dbReference>
<evidence type="ECO:0000256" key="2">
    <source>
        <dbReference type="SAM" id="MobiDB-lite"/>
    </source>
</evidence>
<evidence type="ECO:0000259" key="3">
    <source>
        <dbReference type="Pfam" id="PF00018"/>
    </source>
</evidence>
<reference evidence="4" key="1">
    <citation type="journal article" date="2022" name="New Phytol.">
        <title>Evolutionary transition to the ectomycorrhizal habit in the genomes of a hyperdiverse lineage of mushroom-forming fungi.</title>
        <authorList>
            <person name="Looney B."/>
            <person name="Miyauchi S."/>
            <person name="Morin E."/>
            <person name="Drula E."/>
            <person name="Courty P.E."/>
            <person name="Kohler A."/>
            <person name="Kuo A."/>
            <person name="LaButti K."/>
            <person name="Pangilinan J."/>
            <person name="Lipzen A."/>
            <person name="Riley R."/>
            <person name="Andreopoulos W."/>
            <person name="He G."/>
            <person name="Johnson J."/>
            <person name="Nolan M."/>
            <person name="Tritt A."/>
            <person name="Barry K.W."/>
            <person name="Grigoriev I.V."/>
            <person name="Nagy L.G."/>
            <person name="Hibbett D."/>
            <person name="Henrissat B."/>
            <person name="Matheny P.B."/>
            <person name="Labbe J."/>
            <person name="Martin F.M."/>
        </authorList>
    </citation>
    <scope>NUCLEOTIDE SEQUENCE</scope>
    <source>
        <strain evidence="4">BPL690</strain>
    </source>
</reference>
<evidence type="ECO:0000313" key="5">
    <source>
        <dbReference type="Proteomes" id="UP001203297"/>
    </source>
</evidence>
<dbReference type="InterPro" id="IPR036028">
    <property type="entry name" value="SH3-like_dom_sf"/>
</dbReference>
<evidence type="ECO:0000313" key="4">
    <source>
        <dbReference type="EMBL" id="KAI0306701.1"/>
    </source>
</evidence>
<keyword evidence="1" id="KW-0728">SH3 domain</keyword>
<feature type="region of interest" description="Disordered" evidence="2">
    <location>
        <begin position="30"/>
        <end position="70"/>
    </location>
</feature>
<organism evidence="4 5">
    <name type="scientific">Multifurca ochricompacta</name>
    <dbReference type="NCBI Taxonomy" id="376703"/>
    <lineage>
        <taxon>Eukaryota</taxon>
        <taxon>Fungi</taxon>
        <taxon>Dikarya</taxon>
        <taxon>Basidiomycota</taxon>
        <taxon>Agaricomycotina</taxon>
        <taxon>Agaricomycetes</taxon>
        <taxon>Russulales</taxon>
        <taxon>Russulaceae</taxon>
        <taxon>Multifurca</taxon>
    </lineage>
</organism>
<protein>
    <recommendedName>
        <fullName evidence="3">SH3 domain-containing protein</fullName>
    </recommendedName>
</protein>
<accession>A0AAD4MAC0</accession>
<feature type="compositionally biased region" description="Low complexity" evidence="2">
    <location>
        <begin position="61"/>
        <end position="70"/>
    </location>
</feature>
<dbReference type="InterPro" id="IPR001452">
    <property type="entry name" value="SH3_domain"/>
</dbReference>
<comment type="caution">
    <text evidence="4">The sequence shown here is derived from an EMBL/GenBank/DDBJ whole genome shotgun (WGS) entry which is preliminary data.</text>
</comment>
<dbReference type="Gene3D" id="2.30.30.40">
    <property type="entry name" value="SH3 Domains"/>
    <property type="match status" value="1"/>
</dbReference>
<gene>
    <name evidence="4" type="ORF">B0F90DRAFT_798490</name>
</gene>
<dbReference type="AlphaFoldDB" id="A0AAD4MAC0"/>
<dbReference type="SUPFAM" id="SSF50044">
    <property type="entry name" value="SH3-domain"/>
    <property type="match status" value="1"/>
</dbReference>
<dbReference type="EMBL" id="WTXG01000003">
    <property type="protein sequence ID" value="KAI0306701.1"/>
    <property type="molecule type" value="Genomic_DNA"/>
</dbReference>
<evidence type="ECO:0000256" key="1">
    <source>
        <dbReference type="ARBA" id="ARBA00022443"/>
    </source>
</evidence>
<dbReference type="Pfam" id="PF00018">
    <property type="entry name" value="SH3_1"/>
    <property type="match status" value="1"/>
</dbReference>